<accession>A0A9P6VZH7</accession>
<evidence type="ECO:0000256" key="3">
    <source>
        <dbReference type="ARBA" id="ARBA00023295"/>
    </source>
</evidence>
<evidence type="ECO:0000259" key="5">
    <source>
        <dbReference type="PROSITE" id="PS51764"/>
    </source>
</evidence>
<comment type="similarity">
    <text evidence="1 4">Belongs to the glycosyl hydrolase 26 family.</text>
</comment>
<feature type="domain" description="GH26" evidence="5">
    <location>
        <begin position="61"/>
        <end position="419"/>
    </location>
</feature>
<dbReference type="Gene3D" id="3.20.20.80">
    <property type="entry name" value="Glycosidases"/>
    <property type="match status" value="1"/>
</dbReference>
<keyword evidence="3 4" id="KW-0326">Glycosidase</keyword>
<reference evidence="6 7" key="1">
    <citation type="submission" date="2020-11" db="EMBL/GenBank/DDBJ databases">
        <title>Kefir isolates.</title>
        <authorList>
            <person name="Marcisauskas S."/>
            <person name="Kim Y."/>
            <person name="Blasche S."/>
        </authorList>
    </citation>
    <scope>NUCLEOTIDE SEQUENCE [LARGE SCALE GENOMIC DNA]</scope>
    <source>
        <strain evidence="6 7">KR</strain>
    </source>
</reference>
<feature type="active site" description="Nucleophile" evidence="4">
    <location>
        <position position="312"/>
    </location>
</feature>
<name>A0A9P6VZH7_RHOMI</name>
<dbReference type="PANTHER" id="PTHR40079">
    <property type="entry name" value="MANNAN ENDO-1,4-BETA-MANNOSIDASE E-RELATED"/>
    <property type="match status" value="1"/>
</dbReference>
<dbReference type="AlphaFoldDB" id="A0A9P6VZH7"/>
<sequence length="463" mass="50851">MRSRRDLSIGRSPTSTTLKPTNLPILLTPSSSSIRLALLALIFAVIPSTFAAPSTPTELQPEPKQLAVSSVRDAPGLPSNGLVSNGIHLGFLPFWSDEGPRAICTALGSCAAIWGDYWNVGTSPGTYTFAQADYHIDEIQRVVGGDVKGVYAPAVLFSGRMDQWTDAMTTQLVSTVRSINRRGITVWLRFCYEMNGGWMSYGLQPEEYVAVWRRVTTAIRAATNETYMFWAPNLWNGPVDDSVQGYTPYWPGEDYVDVAGLSVYWFGPERSINQVPETGSFRESLQPFYNLVGGAGSNPLKLKQGFPVVVAESSAPYYFDIPSSSRYYTQQGDTDIQPPLPNLNNYRASLNEPNPYPRSDDELAVKATWIAQMTGNSTAQRFPNLKAITWFNYLKKGNATAEVLADFRFVGGNSTVTSWLRENFGNQTAYEQGYTGAASSLRQSSSAIIAAPLLAVLILFLSA</sequence>
<feature type="active site" description="Proton donor" evidence="4">
    <location>
        <position position="193"/>
    </location>
</feature>
<keyword evidence="7" id="KW-1185">Reference proteome</keyword>
<dbReference type="EMBL" id="PUHQ01000052">
    <property type="protein sequence ID" value="KAG0659596.1"/>
    <property type="molecule type" value="Genomic_DNA"/>
</dbReference>
<dbReference type="PANTHER" id="PTHR40079:SF6">
    <property type="entry name" value="GH26 DOMAIN-CONTAINING PROTEIN"/>
    <property type="match status" value="1"/>
</dbReference>
<dbReference type="PROSITE" id="PS51764">
    <property type="entry name" value="GH26"/>
    <property type="match status" value="1"/>
</dbReference>
<dbReference type="InterPro" id="IPR017853">
    <property type="entry name" value="GH"/>
</dbReference>
<dbReference type="InterPro" id="IPR000805">
    <property type="entry name" value="Glyco_hydro_26"/>
</dbReference>
<protein>
    <recommendedName>
        <fullName evidence="5">GH26 domain-containing protein</fullName>
    </recommendedName>
</protein>
<evidence type="ECO:0000256" key="2">
    <source>
        <dbReference type="ARBA" id="ARBA00022801"/>
    </source>
</evidence>
<evidence type="ECO:0000256" key="1">
    <source>
        <dbReference type="ARBA" id="ARBA00007754"/>
    </source>
</evidence>
<dbReference type="SUPFAM" id="SSF51445">
    <property type="entry name" value="(Trans)glycosidases"/>
    <property type="match status" value="1"/>
</dbReference>
<comment type="caution">
    <text evidence="6">The sequence shown here is derived from an EMBL/GenBank/DDBJ whole genome shotgun (WGS) entry which is preliminary data.</text>
</comment>
<proteinExistence type="inferred from homology"/>
<evidence type="ECO:0000256" key="4">
    <source>
        <dbReference type="PROSITE-ProRule" id="PRU01100"/>
    </source>
</evidence>
<dbReference type="Pfam" id="PF02156">
    <property type="entry name" value="Glyco_hydro_26"/>
    <property type="match status" value="1"/>
</dbReference>
<organism evidence="6 7">
    <name type="scientific">Rhodotorula mucilaginosa</name>
    <name type="common">Yeast</name>
    <name type="synonym">Rhodotorula rubra</name>
    <dbReference type="NCBI Taxonomy" id="5537"/>
    <lineage>
        <taxon>Eukaryota</taxon>
        <taxon>Fungi</taxon>
        <taxon>Dikarya</taxon>
        <taxon>Basidiomycota</taxon>
        <taxon>Pucciniomycotina</taxon>
        <taxon>Microbotryomycetes</taxon>
        <taxon>Sporidiobolales</taxon>
        <taxon>Sporidiobolaceae</taxon>
        <taxon>Rhodotorula</taxon>
    </lineage>
</organism>
<dbReference type="Proteomes" id="UP000777482">
    <property type="component" value="Unassembled WGS sequence"/>
</dbReference>
<dbReference type="InterPro" id="IPR022790">
    <property type="entry name" value="GH26_dom"/>
</dbReference>
<gene>
    <name evidence="6" type="ORF">C6P46_005087</name>
</gene>
<dbReference type="GO" id="GO:0016985">
    <property type="term" value="F:mannan endo-1,4-beta-mannosidase activity"/>
    <property type="evidence" value="ECO:0007669"/>
    <property type="project" value="InterPro"/>
</dbReference>
<evidence type="ECO:0000313" key="6">
    <source>
        <dbReference type="EMBL" id="KAG0659596.1"/>
    </source>
</evidence>
<keyword evidence="2 4" id="KW-0378">Hydrolase</keyword>
<dbReference type="OrthoDB" id="428177at2759"/>
<evidence type="ECO:0000313" key="7">
    <source>
        <dbReference type="Proteomes" id="UP000777482"/>
    </source>
</evidence>
<dbReference type="GO" id="GO:0006080">
    <property type="term" value="P:substituted mannan metabolic process"/>
    <property type="evidence" value="ECO:0007669"/>
    <property type="project" value="InterPro"/>
</dbReference>